<accession>A0A9X3S768</accession>
<evidence type="ECO:0000313" key="2">
    <source>
        <dbReference type="Proteomes" id="UP001149140"/>
    </source>
</evidence>
<dbReference type="AlphaFoldDB" id="A0A9X3S768"/>
<protein>
    <recommendedName>
        <fullName evidence="3">Tetratricopeptide repeat protein</fullName>
    </recommendedName>
</protein>
<dbReference type="EMBL" id="JAPDOD010000023">
    <property type="protein sequence ID" value="MDA0163198.1"/>
    <property type="molecule type" value="Genomic_DNA"/>
</dbReference>
<comment type="caution">
    <text evidence="1">The sequence shown here is derived from an EMBL/GenBank/DDBJ whole genome shotgun (WGS) entry which is preliminary data.</text>
</comment>
<dbReference type="Proteomes" id="UP001149140">
    <property type="component" value="Unassembled WGS sequence"/>
</dbReference>
<organism evidence="1 2">
    <name type="scientific">Solirubrobacter ginsenosidimutans</name>
    <dbReference type="NCBI Taxonomy" id="490573"/>
    <lineage>
        <taxon>Bacteria</taxon>
        <taxon>Bacillati</taxon>
        <taxon>Actinomycetota</taxon>
        <taxon>Thermoleophilia</taxon>
        <taxon>Solirubrobacterales</taxon>
        <taxon>Solirubrobacteraceae</taxon>
        <taxon>Solirubrobacter</taxon>
    </lineage>
</organism>
<dbReference type="RefSeq" id="WP_270042439.1">
    <property type="nucleotide sequence ID" value="NZ_JAPDOD010000023.1"/>
</dbReference>
<gene>
    <name evidence="1" type="ORF">OM076_23190</name>
</gene>
<keyword evidence="2" id="KW-1185">Reference proteome</keyword>
<dbReference type="InterPro" id="IPR011990">
    <property type="entry name" value="TPR-like_helical_dom_sf"/>
</dbReference>
<dbReference type="Gene3D" id="1.25.40.10">
    <property type="entry name" value="Tetratricopeptide repeat domain"/>
    <property type="match status" value="1"/>
</dbReference>
<evidence type="ECO:0008006" key="3">
    <source>
        <dbReference type="Google" id="ProtNLM"/>
    </source>
</evidence>
<reference evidence="1" key="1">
    <citation type="submission" date="2022-10" db="EMBL/GenBank/DDBJ databases">
        <title>The WGS of Solirubrobacter ginsenosidimutans DSM 21036.</title>
        <authorList>
            <person name="Jiang Z."/>
        </authorList>
    </citation>
    <scope>NUCLEOTIDE SEQUENCE</scope>
    <source>
        <strain evidence="1">DSM 21036</strain>
    </source>
</reference>
<proteinExistence type="predicted"/>
<evidence type="ECO:0000313" key="1">
    <source>
        <dbReference type="EMBL" id="MDA0163198.1"/>
    </source>
</evidence>
<sequence>MSVLSGMSRLAEEGFARAALQSGCHFSAGLAEARALMASGRPDEAENVLATLAAPNARGEVTLALVRARNLFFALNRSADAEAALRAGEEALAARGLAGSPASLARTGKDAVRGFTGSGAPLVRTSADAPAARTLPASLGAMELHALRARFAFAQGDPRAALAMAAPVEADPTAPDAARVRAAVAMAEALAVCGRRDEAIAVARRWEPACVRYLAGAQALAHWLAGSLPEATYEAERSYAAATDPQGWAVAALLLGHVWLSRGDTDAALRWFRESSVLLRACDPVGMRPAALAGIAQAAAQAGDAAHAAKAIAELDRLPHTSGRGVGEELGLARAWAAYALGDHTRAIALATAVLATAEARGADGFAARARTELARLAA</sequence>
<name>A0A9X3S768_9ACTN</name>